<dbReference type="EMBL" id="BK014949">
    <property type="protein sequence ID" value="DAD83989.1"/>
    <property type="molecule type" value="Genomic_DNA"/>
</dbReference>
<accession>A0A8S5MNN9</accession>
<reference evidence="1" key="1">
    <citation type="journal article" date="2021" name="Proc. Natl. Acad. Sci. U.S.A.">
        <title>A Catalog of Tens of Thousands of Viruses from Human Metagenomes Reveals Hidden Associations with Chronic Diseases.</title>
        <authorList>
            <person name="Tisza M.J."/>
            <person name="Buck C.B."/>
        </authorList>
    </citation>
    <scope>NUCLEOTIDE SEQUENCE</scope>
    <source>
        <strain evidence="1">CtLR131</strain>
    </source>
</reference>
<evidence type="ECO:0000313" key="1">
    <source>
        <dbReference type="EMBL" id="DAD83989.1"/>
    </source>
</evidence>
<organism evidence="1">
    <name type="scientific">Siphoviridae sp. ctLR131</name>
    <dbReference type="NCBI Taxonomy" id="2826250"/>
    <lineage>
        <taxon>Viruses</taxon>
        <taxon>Duplodnaviria</taxon>
        <taxon>Heunggongvirae</taxon>
        <taxon>Uroviricota</taxon>
        <taxon>Caudoviricetes</taxon>
    </lineage>
</organism>
<name>A0A8S5MNN9_9CAUD</name>
<protein>
    <submittedName>
        <fullName evidence="1">Uncharacterized protein</fullName>
    </submittedName>
</protein>
<proteinExistence type="predicted"/>
<sequence length="70" mass="8006">MKLPIISKMSAAGNLPYVVNYIEQLVIKLQKYIDSNRGNTEEKKYVTDITVTPHLITVKFSDSTTKEFEI</sequence>